<name>A0A166D8R9_DAUCS</name>
<dbReference type="InterPro" id="IPR008480">
    <property type="entry name" value="DUF761_pln"/>
</dbReference>
<evidence type="ECO:0000313" key="3">
    <source>
        <dbReference type="EMBL" id="WOG87276.1"/>
    </source>
</evidence>
<dbReference type="EMBL" id="LNRQ01000002">
    <property type="protein sequence ID" value="KZN04938.1"/>
    <property type="molecule type" value="Genomic_DNA"/>
</dbReference>
<evidence type="ECO:0000256" key="1">
    <source>
        <dbReference type="SAM" id="MobiDB-lite"/>
    </source>
</evidence>
<feature type="compositionally biased region" description="Polar residues" evidence="1">
    <location>
        <begin position="139"/>
        <end position="148"/>
    </location>
</feature>
<dbReference type="Pfam" id="PF05553">
    <property type="entry name" value="DUF761"/>
    <property type="match status" value="1"/>
</dbReference>
<proteinExistence type="predicted"/>
<dbReference type="AlphaFoldDB" id="A0A166D8R9"/>
<feature type="compositionally biased region" description="Polar residues" evidence="1">
    <location>
        <begin position="55"/>
        <end position="65"/>
    </location>
</feature>
<reference evidence="2" key="1">
    <citation type="journal article" date="2016" name="Nat. Genet.">
        <title>A high-quality carrot genome assembly provides new insights into carotenoid accumulation and asterid genome evolution.</title>
        <authorList>
            <person name="Iorizzo M."/>
            <person name="Ellison S."/>
            <person name="Senalik D."/>
            <person name="Zeng P."/>
            <person name="Satapoomin P."/>
            <person name="Huang J."/>
            <person name="Bowman M."/>
            <person name="Iovene M."/>
            <person name="Sanseverino W."/>
            <person name="Cavagnaro P."/>
            <person name="Yildiz M."/>
            <person name="Macko-Podgorni A."/>
            <person name="Moranska E."/>
            <person name="Grzebelus E."/>
            <person name="Grzebelus D."/>
            <person name="Ashrafi H."/>
            <person name="Zheng Z."/>
            <person name="Cheng S."/>
            <person name="Spooner D."/>
            <person name="Van Deynze A."/>
            <person name="Simon P."/>
        </authorList>
    </citation>
    <scope>NUCLEOTIDE SEQUENCE [LARGE SCALE GENOMIC DNA]</scope>
    <source>
        <tissue evidence="2">Leaf</tissue>
    </source>
</reference>
<gene>
    <name evidence="2" type="ORF">DCAR_005775</name>
    <name evidence="3" type="ORF">DCAR_0206499</name>
</gene>
<dbReference type="EMBL" id="CP093344">
    <property type="protein sequence ID" value="WOG87276.1"/>
    <property type="molecule type" value="Genomic_DNA"/>
</dbReference>
<organism evidence="2">
    <name type="scientific">Daucus carota subsp. sativus</name>
    <name type="common">Carrot</name>
    <dbReference type="NCBI Taxonomy" id="79200"/>
    <lineage>
        <taxon>Eukaryota</taxon>
        <taxon>Viridiplantae</taxon>
        <taxon>Streptophyta</taxon>
        <taxon>Embryophyta</taxon>
        <taxon>Tracheophyta</taxon>
        <taxon>Spermatophyta</taxon>
        <taxon>Magnoliopsida</taxon>
        <taxon>eudicotyledons</taxon>
        <taxon>Gunneridae</taxon>
        <taxon>Pentapetalae</taxon>
        <taxon>asterids</taxon>
        <taxon>campanulids</taxon>
        <taxon>Apiales</taxon>
        <taxon>Apiaceae</taxon>
        <taxon>Apioideae</taxon>
        <taxon>Scandiceae</taxon>
        <taxon>Daucinae</taxon>
        <taxon>Daucus</taxon>
        <taxon>Daucus sect. Daucus</taxon>
    </lineage>
</organism>
<dbReference type="PANTHER" id="PTHR36378">
    <property type="entry name" value="COTTON FIBER PROTEIN"/>
    <property type="match status" value="1"/>
</dbReference>
<reference evidence="3" key="2">
    <citation type="submission" date="2022-03" db="EMBL/GenBank/DDBJ databases">
        <title>Draft title - Genomic analysis of global carrot germplasm unveils the trajectory of domestication and the origin of high carotenoid orange carrot.</title>
        <authorList>
            <person name="Iorizzo M."/>
            <person name="Ellison S."/>
            <person name="Senalik D."/>
            <person name="Macko-Podgorni A."/>
            <person name="Grzebelus D."/>
            <person name="Bostan H."/>
            <person name="Rolling W."/>
            <person name="Curaba J."/>
            <person name="Simon P."/>
        </authorList>
    </citation>
    <scope>NUCLEOTIDE SEQUENCE</scope>
    <source>
        <tissue evidence="3">Leaf</tissue>
    </source>
</reference>
<evidence type="ECO:0000313" key="4">
    <source>
        <dbReference type="Proteomes" id="UP000077755"/>
    </source>
</evidence>
<dbReference type="Proteomes" id="UP000077755">
    <property type="component" value="Chromosome 2"/>
</dbReference>
<dbReference type="Gramene" id="KZN04938">
    <property type="protein sequence ID" value="KZN04938"/>
    <property type="gene ID" value="DCAR_005775"/>
</dbReference>
<protein>
    <submittedName>
        <fullName evidence="2">Uncharacterized protein</fullName>
    </submittedName>
</protein>
<dbReference type="PANTHER" id="PTHR36378:SF1">
    <property type="entry name" value="COTTON FIBER PROTEIN"/>
    <property type="match status" value="1"/>
</dbReference>
<feature type="compositionally biased region" description="Polar residues" evidence="1">
    <location>
        <begin position="79"/>
        <end position="103"/>
    </location>
</feature>
<feature type="region of interest" description="Disordered" evidence="1">
    <location>
        <begin position="1"/>
        <end position="107"/>
    </location>
</feature>
<keyword evidence="4" id="KW-1185">Reference proteome</keyword>
<evidence type="ECO:0000313" key="2">
    <source>
        <dbReference type="EMBL" id="KZN04938.1"/>
    </source>
</evidence>
<feature type="region of interest" description="Disordered" evidence="1">
    <location>
        <begin position="123"/>
        <end position="174"/>
    </location>
</feature>
<accession>A0A166D8R9</accession>
<sequence>MDDKTSITDITVGEDKTSIIPSTTVGPSCFREDGKQLVRKKSWIPLFRGSKAKQHSSSNETTKQNKNSHKSRDGKNNNDSDPPQHIANANSTPNSPARSSSLPCGTMRKHASANNLQELANMDMSPSLSNDNLEEAGGSISNSVSPYNLSDRPTMRHKHSVSTGNINDLGTKGRMHYSKSTSNLQDLKFGMRRYASALNLLDLDMNEEVDADEEGDDQVLENCDADVAIDDKADQFIAQFYQQMKSQHKTKPTHD</sequence>